<accession>Q0ZNN0</accession>
<geneLocation type="plasmid" evidence="1">
    <name>pSOG2</name>
</geneLocation>
<evidence type="ECO:0000313" key="1">
    <source>
        <dbReference type="EMBL" id="ABE99686.1"/>
    </source>
</evidence>
<dbReference type="EMBL" id="DQ335584">
    <property type="protein sequence ID" value="ABE99686.1"/>
    <property type="molecule type" value="Genomic_DNA"/>
</dbReference>
<organism evidence="1">
    <name type="scientific">Saccharolobus islandicus</name>
    <name type="common">Sulfolobus islandicus</name>
    <dbReference type="NCBI Taxonomy" id="43080"/>
    <lineage>
        <taxon>Archaea</taxon>
        <taxon>Thermoproteota</taxon>
        <taxon>Thermoprotei</taxon>
        <taxon>Sulfolobales</taxon>
        <taxon>Sulfolobaceae</taxon>
        <taxon>Saccharolobus</taxon>
    </lineage>
</organism>
<dbReference type="AlphaFoldDB" id="Q0ZNN0"/>
<name>Q0ZNN0_SACIS</name>
<reference evidence="1" key="1">
    <citation type="journal article" date="2006" name="Microbiology">
        <title>Two novel conjugative plasmids from a single strain of Sulfolobus.</title>
        <authorList>
            <person name="Erauso G."/>
            <person name="Stedman K.M."/>
            <person name="van de Werken H.J."/>
            <person name="Zillig W."/>
            <person name="van der Oost J."/>
        </authorList>
    </citation>
    <scope>NUCLEOTIDE SEQUENCE</scope>
    <source>
        <strain evidence="1">SOG2/4</strain>
        <plasmid evidence="1">pSOG2</plasmid>
    </source>
</reference>
<sequence>MKLMELQQIVIPKITVSKMRKKNGKLYYAYLPQSFTAYLEGKKWNVIAIVDNKEIPLGPRSPFRHGRNLIITLPLAYKDLWESFLGKEIDLIFLRI</sequence>
<proteinExistence type="predicted"/>
<keyword evidence="1" id="KW-0614">Plasmid</keyword>
<protein>
    <recommendedName>
        <fullName evidence="2">Plasmid pARN4</fullName>
    </recommendedName>
</protein>
<evidence type="ECO:0008006" key="2">
    <source>
        <dbReference type="Google" id="ProtNLM"/>
    </source>
</evidence>